<dbReference type="InterPro" id="IPR037094">
    <property type="entry name" value="Glyco_hydro_38_cen_sf"/>
</dbReference>
<evidence type="ECO:0000313" key="7">
    <source>
        <dbReference type="EMBL" id="ARN55766.1"/>
    </source>
</evidence>
<dbReference type="Pfam" id="PF07748">
    <property type="entry name" value="Glyco_hydro_38C"/>
    <property type="match status" value="1"/>
</dbReference>
<proteinExistence type="inferred from homology"/>
<dbReference type="STRING" id="1941349.STSP1_00131"/>
<dbReference type="EMBL" id="CP021023">
    <property type="protein sequence ID" value="ARN55766.1"/>
    <property type="molecule type" value="Genomic_DNA"/>
</dbReference>
<feature type="coiled-coil region" evidence="5">
    <location>
        <begin position="284"/>
        <end position="311"/>
    </location>
</feature>
<evidence type="ECO:0000256" key="4">
    <source>
        <dbReference type="ARBA" id="ARBA00023295"/>
    </source>
</evidence>
<dbReference type="GO" id="GO:0046872">
    <property type="term" value="F:metal ion binding"/>
    <property type="evidence" value="ECO:0007669"/>
    <property type="project" value="UniProtKB-KW"/>
</dbReference>
<sequence>MSDKNYKMHVISGTHWDREWRHTSEQSKPRLVELVDTMMDVLEKNEDYKAFCLDGGMVVLEDYFTVRPENYDRLSKLIKDGRVQLVNWYTLPETFTVAPEALIRNIQKGQQMADEFGGAIDSGYTATGYGQTSQLPQIYKGFDINSAIFYRGTTKHTLEPLFEWEGKDGTKIYTLRAFDEVTRTNWFFYVHQPLVTGKPPRTLGYEYNPEHIPSHMCDQEYYVRAIKLLREEYAYNKDPEALKKALEDIKEQAAPYVIGNHYLAMNLEDNDVPFPLLPEMIKDLNEVSDDIEIVQDTLDEYMENIIEESKQRNLPVHQGELRYTAVEPGFNGLLGATHSSRMKLKIKNEEVETKLLYHAEPLASVFYMMGGEYPQQIMKRAWRHLLLNHAHDSICGAAVDQAHEDMMYNFSVAQTVAEEITSRSVEEIYKKIDTVSDFQQDDHTIVLFNNLPFARKKVVQLVIDLPKFKTGGDMVDPCSGIGAEEDDREIDFFDIVDSSGNKIDYTVISKDDIKMAIDRKMDTSGIKSSFIRRRILLHAEVPAMGYAAYALRPREREYAPHPQIGEDRKLLARDGILENENIKVQVNSNGTFSMLDKKTGHKMDNLHYFTDNGEVGSAHLSSVPQRGSVQTSLGEPCRISISESNGLRGVICIETQITIPAGATAPGDDRLTEQSVVPITTWLTLEKESEYLKIKTKLTNNARDHRLRVNFPTNIYTDYADVENAFAVDKRTIKWEDTKENWEGFYPFNPMQNFVDVSDGKIGLAVLNKGIREYEVKDDPQRTVAITLLRTHRAYMTANSDMTPEELEKHRGQHSLGTLEYEYALFPHKGDWHSANVLQKAYDHKVQTIAIHALPYSTGELPSCKSFFEITPSDRIMVSALTQSSDGKAVLLRVWNSSDEKADVQIKTPFSDFKASRVQLNEKHIEEIKNSGGTVKFEIRPHGIETLRFEK</sequence>
<evidence type="ECO:0000259" key="6">
    <source>
        <dbReference type="SMART" id="SM00872"/>
    </source>
</evidence>
<dbReference type="SMART" id="SM00872">
    <property type="entry name" value="Alpha-mann_mid"/>
    <property type="match status" value="1"/>
</dbReference>
<dbReference type="InterPro" id="IPR011330">
    <property type="entry name" value="Glyco_hydro/deAcase_b/a-brl"/>
</dbReference>
<dbReference type="Gene3D" id="2.60.40.2210">
    <property type="match status" value="1"/>
</dbReference>
<evidence type="ECO:0000256" key="5">
    <source>
        <dbReference type="SAM" id="Coils"/>
    </source>
</evidence>
<dbReference type="Pfam" id="PF17677">
    <property type="entry name" value="Glyco_hydro38C2"/>
    <property type="match status" value="1"/>
</dbReference>
<feature type="domain" description="Glycoside hydrolase family 38 central" evidence="6">
    <location>
        <begin position="336"/>
        <end position="410"/>
    </location>
</feature>
<dbReference type="GO" id="GO:0004559">
    <property type="term" value="F:alpha-mannosidase activity"/>
    <property type="evidence" value="ECO:0007669"/>
    <property type="project" value="InterPro"/>
</dbReference>
<dbReference type="InterPro" id="IPR027291">
    <property type="entry name" value="Glyco_hydro_38_N_sf"/>
</dbReference>
<evidence type="ECO:0000256" key="3">
    <source>
        <dbReference type="ARBA" id="ARBA00022801"/>
    </source>
</evidence>
<organism evidence="7 8">
    <name type="scientific">Sedimentisphaera salicampi</name>
    <dbReference type="NCBI Taxonomy" id="1941349"/>
    <lineage>
        <taxon>Bacteria</taxon>
        <taxon>Pseudomonadati</taxon>
        <taxon>Planctomycetota</taxon>
        <taxon>Phycisphaerae</taxon>
        <taxon>Sedimentisphaerales</taxon>
        <taxon>Sedimentisphaeraceae</taxon>
        <taxon>Sedimentisphaera</taxon>
    </lineage>
</organism>
<dbReference type="PANTHER" id="PTHR46017:SF2">
    <property type="entry name" value="MANNOSYLGLYCERATE HYDROLASE"/>
    <property type="match status" value="1"/>
</dbReference>
<dbReference type="Gene3D" id="2.70.98.30">
    <property type="entry name" value="Golgi alpha-mannosidase II, domain 4"/>
    <property type="match status" value="1"/>
</dbReference>
<dbReference type="Proteomes" id="UP000193334">
    <property type="component" value="Chromosome"/>
</dbReference>
<dbReference type="InterPro" id="IPR028995">
    <property type="entry name" value="Glyco_hydro_57/38_cen_sf"/>
</dbReference>
<evidence type="ECO:0000256" key="2">
    <source>
        <dbReference type="ARBA" id="ARBA00022723"/>
    </source>
</evidence>
<dbReference type="GO" id="GO:0009313">
    <property type="term" value="P:oligosaccharide catabolic process"/>
    <property type="evidence" value="ECO:0007669"/>
    <property type="project" value="TreeGrafter"/>
</dbReference>
<dbReference type="InterPro" id="IPR011682">
    <property type="entry name" value="Glyco_hydro_38_C"/>
</dbReference>
<keyword evidence="4 7" id="KW-0326">Glycosidase</keyword>
<accession>A0A1W6LJ43</accession>
<dbReference type="Gene3D" id="1.20.1270.50">
    <property type="entry name" value="Glycoside hydrolase family 38, central domain"/>
    <property type="match status" value="1"/>
</dbReference>
<keyword evidence="2" id="KW-0479">Metal-binding</keyword>
<dbReference type="EC" id="3.2.1.170" evidence="7"/>
<dbReference type="RefSeq" id="WP_085754495.1">
    <property type="nucleotide sequence ID" value="NZ_CP021023.1"/>
</dbReference>
<dbReference type="InterPro" id="IPR011013">
    <property type="entry name" value="Gal_mutarotase_sf_dom"/>
</dbReference>
<dbReference type="Pfam" id="PF01074">
    <property type="entry name" value="Glyco_hydro_38N"/>
    <property type="match status" value="1"/>
</dbReference>
<keyword evidence="3 7" id="KW-0378">Hydrolase</keyword>
<evidence type="ECO:0000313" key="8">
    <source>
        <dbReference type="Proteomes" id="UP000193334"/>
    </source>
</evidence>
<dbReference type="InterPro" id="IPR015341">
    <property type="entry name" value="Glyco_hydro_38_cen"/>
</dbReference>
<evidence type="ECO:0000256" key="1">
    <source>
        <dbReference type="ARBA" id="ARBA00009792"/>
    </source>
</evidence>
<dbReference type="GO" id="GO:0030246">
    <property type="term" value="F:carbohydrate binding"/>
    <property type="evidence" value="ECO:0007669"/>
    <property type="project" value="InterPro"/>
</dbReference>
<dbReference type="GO" id="GO:0006013">
    <property type="term" value="P:mannose metabolic process"/>
    <property type="evidence" value="ECO:0007669"/>
    <property type="project" value="InterPro"/>
</dbReference>
<dbReference type="AlphaFoldDB" id="A0A1W6LJ43"/>
<dbReference type="InterPro" id="IPR000602">
    <property type="entry name" value="Glyco_hydro_38_N"/>
</dbReference>
<gene>
    <name evidence="7" type="primary">mngB_1</name>
    <name evidence="7" type="ORF">STSP1_00131</name>
</gene>
<dbReference type="SUPFAM" id="SSF88713">
    <property type="entry name" value="Glycoside hydrolase/deacetylase"/>
    <property type="match status" value="1"/>
</dbReference>
<protein>
    <submittedName>
        <fullName evidence="7">Mannosylglycerate hydrolase</fullName>
        <ecNumber evidence="7">3.2.1.170</ecNumber>
    </submittedName>
</protein>
<comment type="similarity">
    <text evidence="1">Belongs to the glycosyl hydrolase 38 family.</text>
</comment>
<dbReference type="SUPFAM" id="SSF74650">
    <property type="entry name" value="Galactose mutarotase-like"/>
    <property type="match status" value="1"/>
</dbReference>
<dbReference type="InterPro" id="IPR041147">
    <property type="entry name" value="GH38_C"/>
</dbReference>
<reference evidence="8" key="1">
    <citation type="submission" date="2017-04" db="EMBL/GenBank/DDBJ databases">
        <title>Comparative genomics and description of representatives of a novel lineage of planctomycetes thriving in anoxic sediments.</title>
        <authorList>
            <person name="Spring S."/>
            <person name="Bunk B."/>
            <person name="Sproer C."/>
        </authorList>
    </citation>
    <scope>NUCLEOTIDE SEQUENCE [LARGE SCALE GENOMIC DNA]</scope>
    <source>
        <strain evidence="8">ST-PulAB-D4</strain>
    </source>
</reference>
<dbReference type="Gene3D" id="3.20.110.10">
    <property type="entry name" value="Glycoside hydrolase 38, N terminal domain"/>
    <property type="match status" value="2"/>
</dbReference>
<name>A0A1W6LJ43_9BACT</name>
<keyword evidence="5" id="KW-0175">Coiled coil</keyword>
<dbReference type="PANTHER" id="PTHR46017">
    <property type="entry name" value="ALPHA-MANNOSIDASE 2C1"/>
    <property type="match status" value="1"/>
</dbReference>
<dbReference type="GO" id="GO:0102546">
    <property type="term" value="F:mannosylglycerate hydrolase activity"/>
    <property type="evidence" value="ECO:0007669"/>
    <property type="project" value="UniProtKB-EC"/>
</dbReference>
<dbReference type="Gene3D" id="2.60.40.2220">
    <property type="match status" value="1"/>
</dbReference>
<keyword evidence="8" id="KW-1185">Reference proteome</keyword>
<dbReference type="KEGG" id="pbp:STSP1_00131"/>
<dbReference type="Pfam" id="PF09261">
    <property type="entry name" value="Alpha-mann_mid"/>
    <property type="match status" value="1"/>
</dbReference>
<dbReference type="SUPFAM" id="SSF88688">
    <property type="entry name" value="Families 57/38 glycoside transferase middle domain"/>
    <property type="match status" value="1"/>
</dbReference>